<dbReference type="OrthoDB" id="2432117at2759"/>
<reference evidence="1" key="1">
    <citation type="submission" date="2021-06" db="EMBL/GenBank/DDBJ databases">
        <authorList>
            <person name="Kallberg Y."/>
            <person name="Tangrot J."/>
            <person name="Rosling A."/>
        </authorList>
    </citation>
    <scope>NUCLEOTIDE SEQUENCE</scope>
    <source>
        <strain evidence="1">MT106</strain>
    </source>
</reference>
<dbReference type="EMBL" id="CAJVPL010011612">
    <property type="protein sequence ID" value="CAG8684476.1"/>
    <property type="molecule type" value="Genomic_DNA"/>
</dbReference>
<accession>A0A9N9HGH5</accession>
<name>A0A9N9HGH5_9GLOM</name>
<feature type="non-terminal residue" evidence="1">
    <location>
        <position position="497"/>
    </location>
</feature>
<dbReference type="Proteomes" id="UP000789831">
    <property type="component" value="Unassembled WGS sequence"/>
</dbReference>
<protein>
    <submittedName>
        <fullName evidence="1">2580_t:CDS:1</fullName>
    </submittedName>
</protein>
<proteinExistence type="predicted"/>
<keyword evidence="2" id="KW-1185">Reference proteome</keyword>
<evidence type="ECO:0000313" key="1">
    <source>
        <dbReference type="EMBL" id="CAG8684476.1"/>
    </source>
</evidence>
<dbReference type="PANTHER" id="PTHR33266:SF1">
    <property type="entry name" value="F-BOX DOMAIN-CONTAINING PROTEIN"/>
    <property type="match status" value="1"/>
</dbReference>
<dbReference type="PANTHER" id="PTHR33266">
    <property type="entry name" value="CHROMOSOME 15, WHOLE GENOME SHOTGUN SEQUENCE"/>
    <property type="match status" value="1"/>
</dbReference>
<evidence type="ECO:0000313" key="2">
    <source>
        <dbReference type="Proteomes" id="UP000789831"/>
    </source>
</evidence>
<gene>
    <name evidence="1" type="ORF">AGERDE_LOCUS12814</name>
</gene>
<sequence>MRGGVEVQKSNENYTVLKSAFKSTLMKPREDYVDIFFRHLEQCAIEWTPRDFYAPYTSLVQASGTGKSRLLRELAVEKDVLVVYICLRDSISRGYPKRSIIADVITGEGLLEYHYLTFLSALFGVCSEFLDQQLRENAVKTCGHVFDILISDKNDETFGLQNRFWNEVMEQMKSQEASTDVVKKMADRYKDLTVTLNKLSNPSPFKMLLAFDEAGALIDSNNTSNNKGNFYHLRKALQAIPHESDCCSMALFTDTLSKVSNFSPAKRHDSSSRVSHQGRRLYKPFYLLDVFDCRMQQPVDITVSSSINQIRNMGRPLWADIGGATVIEFAMEKLLCDEEKAEHIYVNRVGPISINTMTEALAILGPRLYLEISSLSQQATKLVSSHMRILRHVDEERESLITTSPSEPILAEAASHIMNYPGIFKQVLDHLATSIRSHVVVNAGDQGELVGRILCLLAVDKAIQSKYKCWNMYFQPITVQEFLDALVGSQAFEKLKS</sequence>
<dbReference type="AlphaFoldDB" id="A0A9N9HGH5"/>
<comment type="caution">
    <text evidence="1">The sequence shown here is derived from an EMBL/GenBank/DDBJ whole genome shotgun (WGS) entry which is preliminary data.</text>
</comment>
<organism evidence="1 2">
    <name type="scientific">Ambispora gerdemannii</name>
    <dbReference type="NCBI Taxonomy" id="144530"/>
    <lineage>
        <taxon>Eukaryota</taxon>
        <taxon>Fungi</taxon>
        <taxon>Fungi incertae sedis</taxon>
        <taxon>Mucoromycota</taxon>
        <taxon>Glomeromycotina</taxon>
        <taxon>Glomeromycetes</taxon>
        <taxon>Archaeosporales</taxon>
        <taxon>Ambisporaceae</taxon>
        <taxon>Ambispora</taxon>
    </lineage>
</organism>